<evidence type="ECO:0000256" key="2">
    <source>
        <dbReference type="ARBA" id="ARBA00009272"/>
    </source>
</evidence>
<dbReference type="GO" id="GO:0005198">
    <property type="term" value="F:structural molecule activity"/>
    <property type="evidence" value="ECO:0007669"/>
    <property type="project" value="InterPro"/>
</dbReference>
<dbReference type="PANTHER" id="PTHR34653">
    <property type="match status" value="1"/>
</dbReference>
<gene>
    <name evidence="4 5" type="primary">fliE</name>
    <name evidence="5" type="ORF">KX928_04145</name>
</gene>
<dbReference type="GO" id="GO:0003774">
    <property type="term" value="F:cytoskeletal motor activity"/>
    <property type="evidence" value="ECO:0007669"/>
    <property type="project" value="InterPro"/>
</dbReference>
<dbReference type="Proteomes" id="UP001138661">
    <property type="component" value="Unassembled WGS sequence"/>
</dbReference>
<accession>A0A9X1FSI0</accession>
<keyword evidence="5" id="KW-0966">Cell projection</keyword>
<dbReference type="RefSeq" id="WP_219499319.1">
    <property type="nucleotide sequence ID" value="NZ_JAHXDN010000001.1"/>
</dbReference>
<evidence type="ECO:0000256" key="1">
    <source>
        <dbReference type="ARBA" id="ARBA00004117"/>
    </source>
</evidence>
<evidence type="ECO:0000256" key="3">
    <source>
        <dbReference type="ARBA" id="ARBA00023143"/>
    </source>
</evidence>
<dbReference type="InterPro" id="IPR001624">
    <property type="entry name" value="FliE"/>
</dbReference>
<keyword evidence="5" id="KW-0969">Cilium</keyword>
<dbReference type="Pfam" id="PF02049">
    <property type="entry name" value="FliE"/>
    <property type="match status" value="1"/>
</dbReference>
<dbReference type="NCBIfam" id="NF001994">
    <property type="entry name" value="PRK00790.1-5"/>
    <property type="match status" value="1"/>
</dbReference>
<keyword evidence="5" id="KW-0282">Flagellum</keyword>
<comment type="subcellular location">
    <subcellularLocation>
        <location evidence="1 4">Bacterial flagellum basal body</location>
    </subcellularLocation>
</comment>
<keyword evidence="3 4" id="KW-0975">Bacterial flagellum</keyword>
<sequence length="109" mass="11657">MDMKAVSAIQKFTNARPAAAIESYAQARPATEPTPEETPSVMESVGKVALDFAQTLQQSEETAKASMIGDADPHALVQALAQTELAVEAAVSVRNKVVEAYQEILRMPV</sequence>
<keyword evidence="6" id="KW-1185">Reference proteome</keyword>
<dbReference type="PANTHER" id="PTHR34653:SF1">
    <property type="entry name" value="FLAGELLAR HOOK-BASAL BODY COMPLEX PROTEIN FLIE"/>
    <property type="match status" value="1"/>
</dbReference>
<evidence type="ECO:0000313" key="5">
    <source>
        <dbReference type="EMBL" id="MBW4706974.1"/>
    </source>
</evidence>
<reference evidence="5" key="1">
    <citation type="submission" date="2021-07" db="EMBL/GenBank/DDBJ databases">
        <title>Roseobacter insulae sp. nov., isolated from a tidal flat.</title>
        <authorList>
            <person name="Park S."/>
            <person name="Yoon J.-H."/>
        </authorList>
    </citation>
    <scope>NUCLEOTIDE SEQUENCE</scope>
    <source>
        <strain evidence="5">YSTF-M11</strain>
    </source>
</reference>
<comment type="caution">
    <text evidence="5">The sequence shown here is derived from an EMBL/GenBank/DDBJ whole genome shotgun (WGS) entry which is preliminary data.</text>
</comment>
<protein>
    <recommendedName>
        <fullName evidence="4">Flagellar hook-basal body complex protein FliE</fullName>
    </recommendedName>
</protein>
<name>A0A9X1FSI0_9RHOB</name>
<evidence type="ECO:0000313" key="6">
    <source>
        <dbReference type="Proteomes" id="UP001138661"/>
    </source>
</evidence>
<dbReference type="HAMAP" id="MF_00724">
    <property type="entry name" value="FliE"/>
    <property type="match status" value="1"/>
</dbReference>
<organism evidence="5 6">
    <name type="scientific">Roseobacter insulae</name>
    <dbReference type="NCBI Taxonomy" id="2859783"/>
    <lineage>
        <taxon>Bacteria</taxon>
        <taxon>Pseudomonadati</taxon>
        <taxon>Pseudomonadota</taxon>
        <taxon>Alphaproteobacteria</taxon>
        <taxon>Rhodobacterales</taxon>
        <taxon>Roseobacteraceae</taxon>
        <taxon>Roseobacter</taxon>
    </lineage>
</organism>
<dbReference type="AlphaFoldDB" id="A0A9X1FSI0"/>
<evidence type="ECO:0000256" key="4">
    <source>
        <dbReference type="HAMAP-Rule" id="MF_00724"/>
    </source>
</evidence>
<dbReference type="GO" id="GO:0009425">
    <property type="term" value="C:bacterial-type flagellum basal body"/>
    <property type="evidence" value="ECO:0007669"/>
    <property type="project" value="UniProtKB-SubCell"/>
</dbReference>
<dbReference type="EMBL" id="JAHXDN010000001">
    <property type="protein sequence ID" value="MBW4706974.1"/>
    <property type="molecule type" value="Genomic_DNA"/>
</dbReference>
<dbReference type="GO" id="GO:0071973">
    <property type="term" value="P:bacterial-type flagellum-dependent cell motility"/>
    <property type="evidence" value="ECO:0007669"/>
    <property type="project" value="InterPro"/>
</dbReference>
<comment type="similarity">
    <text evidence="2 4">Belongs to the FliE family.</text>
</comment>
<proteinExistence type="inferred from homology"/>